<evidence type="ECO:0000256" key="3">
    <source>
        <dbReference type="ARBA" id="ARBA00022989"/>
    </source>
</evidence>
<keyword evidence="3 6" id="KW-1133">Transmembrane helix</keyword>
<evidence type="ECO:0000256" key="1">
    <source>
        <dbReference type="ARBA" id="ARBA00004141"/>
    </source>
</evidence>
<gene>
    <name evidence="7" type="ORF">C6P40_000101</name>
</gene>
<evidence type="ECO:0000256" key="2">
    <source>
        <dbReference type="ARBA" id="ARBA00022692"/>
    </source>
</evidence>
<feature type="transmembrane region" description="Helical" evidence="6">
    <location>
        <begin position="175"/>
        <end position="203"/>
    </location>
</feature>
<organism evidence="7 8">
    <name type="scientific">Pichia californica</name>
    <dbReference type="NCBI Taxonomy" id="460514"/>
    <lineage>
        <taxon>Eukaryota</taxon>
        <taxon>Fungi</taxon>
        <taxon>Dikarya</taxon>
        <taxon>Ascomycota</taxon>
        <taxon>Saccharomycotina</taxon>
        <taxon>Pichiomycetes</taxon>
        <taxon>Pichiales</taxon>
        <taxon>Pichiaceae</taxon>
        <taxon>Pichia</taxon>
    </lineage>
</organism>
<accession>A0A9P6WLI0</accession>
<feature type="compositionally biased region" description="Low complexity" evidence="5">
    <location>
        <begin position="241"/>
        <end position="252"/>
    </location>
</feature>
<evidence type="ECO:0000313" key="8">
    <source>
        <dbReference type="Proteomes" id="UP000697127"/>
    </source>
</evidence>
<evidence type="ECO:0000256" key="4">
    <source>
        <dbReference type="ARBA" id="ARBA00023136"/>
    </source>
</evidence>
<keyword evidence="8" id="KW-1185">Reference proteome</keyword>
<comment type="caution">
    <text evidence="7">The sequence shown here is derived from an EMBL/GenBank/DDBJ whole genome shotgun (WGS) entry which is preliminary data.</text>
</comment>
<feature type="region of interest" description="Disordered" evidence="5">
    <location>
        <begin position="233"/>
        <end position="276"/>
    </location>
</feature>
<name>A0A9P6WLI0_9ASCO</name>
<dbReference type="GO" id="GO:0016020">
    <property type="term" value="C:membrane"/>
    <property type="evidence" value="ECO:0007669"/>
    <property type="project" value="UniProtKB-SubCell"/>
</dbReference>
<protein>
    <submittedName>
        <fullName evidence="7">Uncharacterized protein</fullName>
    </submittedName>
</protein>
<keyword evidence="2 6" id="KW-0812">Transmembrane</keyword>
<dbReference type="SUPFAM" id="SSF144091">
    <property type="entry name" value="Rhomboid-like"/>
    <property type="match status" value="1"/>
</dbReference>
<reference evidence="7" key="1">
    <citation type="submission" date="2020-11" db="EMBL/GenBank/DDBJ databases">
        <title>Kefir isolates.</title>
        <authorList>
            <person name="Marcisauskas S."/>
            <person name="Kim Y."/>
            <person name="Blasche S."/>
        </authorList>
    </citation>
    <scope>NUCLEOTIDE SEQUENCE</scope>
    <source>
        <strain evidence="7">Olga-1</strain>
    </source>
</reference>
<dbReference type="Proteomes" id="UP000697127">
    <property type="component" value="Unassembled WGS sequence"/>
</dbReference>
<dbReference type="OrthoDB" id="272778at2759"/>
<feature type="transmembrane region" description="Helical" evidence="6">
    <location>
        <begin position="9"/>
        <end position="30"/>
    </location>
</feature>
<evidence type="ECO:0000256" key="5">
    <source>
        <dbReference type="SAM" id="MobiDB-lite"/>
    </source>
</evidence>
<feature type="transmembrane region" description="Helical" evidence="6">
    <location>
        <begin position="115"/>
        <end position="134"/>
    </location>
</feature>
<proteinExistence type="predicted"/>
<comment type="subcellular location">
    <subcellularLocation>
        <location evidence="1">Membrane</location>
        <topology evidence="1">Multi-pass membrane protein</topology>
    </subcellularLocation>
</comment>
<sequence>MSLPKGFKFLHVTAGLTICIIAIPLAVSIFDWKPYFMFAWDPFITKWNQFWRLFIIQLQFQNQSEVTIGVVITILKLKGLERVFGSLKLFKIIILLLFYNFIIISTVSFTLFKTIGWNLFIPSGPFGVFFGLYYPYIKYIPDVYLAEFDIGNIASIKPLGEDISVSITDKFSAHFFYLLLFFSEGIPSMIVCSIGYFIGYLYFHDLIPLSDSSLDYLDPIYYKLTHEKEYEARSNSDDITENTSSSNNTNDIPGNESQAIDLVDDDTNVPSREDTPVRTFGQQMLDTFRR</sequence>
<dbReference type="EMBL" id="PUHW01000100">
    <property type="protein sequence ID" value="KAG0689114.1"/>
    <property type="molecule type" value="Genomic_DNA"/>
</dbReference>
<evidence type="ECO:0000256" key="6">
    <source>
        <dbReference type="SAM" id="Phobius"/>
    </source>
</evidence>
<dbReference type="InterPro" id="IPR035952">
    <property type="entry name" value="Rhomboid-like_sf"/>
</dbReference>
<feature type="transmembrane region" description="Helical" evidence="6">
    <location>
        <begin position="89"/>
        <end position="109"/>
    </location>
</feature>
<evidence type="ECO:0000313" key="7">
    <source>
        <dbReference type="EMBL" id="KAG0689114.1"/>
    </source>
</evidence>
<keyword evidence="4 6" id="KW-0472">Membrane</keyword>
<dbReference type="AlphaFoldDB" id="A0A9P6WLI0"/>